<dbReference type="Gene3D" id="1.10.10.10">
    <property type="entry name" value="Winged helix-like DNA-binding domain superfamily/Winged helix DNA-binding domain"/>
    <property type="match status" value="1"/>
</dbReference>
<dbReference type="PRINTS" id="PR00038">
    <property type="entry name" value="HTHLUXR"/>
</dbReference>
<dbReference type="SMART" id="SM00421">
    <property type="entry name" value="HTH_LUXR"/>
    <property type="match status" value="1"/>
</dbReference>
<dbReference type="STRING" id="1234679.BN424_3547"/>
<dbReference type="PROSITE" id="PS50043">
    <property type="entry name" value="HTH_LUXR_2"/>
    <property type="match status" value="1"/>
</dbReference>
<keyword evidence="2" id="KW-0238">DNA-binding</keyword>
<keyword evidence="3" id="KW-0804">Transcription</keyword>
<evidence type="ECO:0000256" key="2">
    <source>
        <dbReference type="ARBA" id="ARBA00023125"/>
    </source>
</evidence>
<keyword evidence="1" id="KW-0805">Transcription regulation</keyword>
<dbReference type="InterPro" id="IPR000792">
    <property type="entry name" value="Tscrpt_reg_LuxR_C"/>
</dbReference>
<dbReference type="CDD" id="cd06170">
    <property type="entry name" value="LuxR_C_like"/>
    <property type="match status" value="1"/>
</dbReference>
<protein>
    <submittedName>
        <fullName evidence="5">Bacterial regulatory s, luxR family protein</fullName>
    </submittedName>
</protein>
<sequence length="360" mass="40862">MNETMLKKQLQKIALTSQDLVSYQKSISLFLKKESLFSSICFHLIDSETLLTRQATTDKKIQAIHPQLMSYEYLDESVHTYRQMLKTQTDISILSQLANPILIDNKKFTEILAPANIADEMRIALIYQDICWGFLTLFKATDDGFFTKGEADLLTYIAPFIAAYLGKSAQFQLTNQPLENQELASFIMLNKQLELVGYTHSGESWLHRLQVELQLPSNQIPIPLQNLATRLFFSKEPSEKLLLSLDDGELVSVVASRYVTPLDSPKIQQVSITFQEPSLSEKINYQMLQKQLTAQEQKVVGYILSGLSNKLIASELAISVYTVQDHIKSIFTKLAISSRNELLPQLIQKNKVKKSKNYGS</sequence>
<dbReference type="AlphaFoldDB" id="K8E839"/>
<gene>
    <name evidence="5" type="ORF">BN424_3547</name>
</gene>
<dbReference type="SUPFAM" id="SSF46894">
    <property type="entry name" value="C-terminal effector domain of the bipartite response regulators"/>
    <property type="match status" value="1"/>
</dbReference>
<dbReference type="GO" id="GO:0003677">
    <property type="term" value="F:DNA binding"/>
    <property type="evidence" value="ECO:0007669"/>
    <property type="project" value="UniProtKB-KW"/>
</dbReference>
<evidence type="ECO:0000313" key="5">
    <source>
        <dbReference type="EMBL" id="CCO13159.1"/>
    </source>
</evidence>
<evidence type="ECO:0000256" key="3">
    <source>
        <dbReference type="ARBA" id="ARBA00023163"/>
    </source>
</evidence>
<evidence type="ECO:0000259" key="4">
    <source>
        <dbReference type="PROSITE" id="PS50043"/>
    </source>
</evidence>
<dbReference type="eggNOG" id="COG2197">
    <property type="taxonomic scope" value="Bacteria"/>
</dbReference>
<dbReference type="InterPro" id="IPR036388">
    <property type="entry name" value="WH-like_DNA-bd_sf"/>
</dbReference>
<evidence type="ECO:0000313" key="6">
    <source>
        <dbReference type="Proteomes" id="UP000000212"/>
    </source>
</evidence>
<dbReference type="RefSeq" id="WP_015077852.1">
    <property type="nucleotide sequence ID" value="NC_019425.2"/>
</dbReference>
<dbReference type="InterPro" id="IPR016032">
    <property type="entry name" value="Sig_transdc_resp-reg_C-effctor"/>
</dbReference>
<proteinExistence type="predicted"/>
<dbReference type="KEGG" id="cml:BN424_3547"/>
<dbReference type="PATRIC" id="fig|1234679.3.peg.3553"/>
<dbReference type="Proteomes" id="UP000000212">
    <property type="component" value="Chromosome"/>
</dbReference>
<dbReference type="PROSITE" id="PS00622">
    <property type="entry name" value="HTH_LUXR_1"/>
    <property type="match status" value="1"/>
</dbReference>
<name>K8E839_CARML</name>
<keyword evidence="6" id="KW-1185">Reference proteome</keyword>
<dbReference type="PANTHER" id="PTHR44688:SF16">
    <property type="entry name" value="DNA-BINDING TRANSCRIPTIONAL ACTIVATOR DEVR_DOSR"/>
    <property type="match status" value="1"/>
</dbReference>
<accession>K8E839</accession>
<dbReference type="EMBL" id="HE999757">
    <property type="protein sequence ID" value="CCO13159.1"/>
    <property type="molecule type" value="Genomic_DNA"/>
</dbReference>
<feature type="domain" description="HTH luxR-type" evidence="4">
    <location>
        <begin position="285"/>
        <end position="350"/>
    </location>
</feature>
<evidence type="ECO:0000256" key="1">
    <source>
        <dbReference type="ARBA" id="ARBA00023015"/>
    </source>
</evidence>
<reference evidence="6" key="1">
    <citation type="journal article" date="2013" name="Genome Announc.">
        <title>Complete Chromosome Sequence of Carnobacterium maltaromaticum LMA 28.</title>
        <authorList>
            <person name="Cailliez-Grimal C."/>
            <person name="Chaillou S."/>
            <person name="Anba-Mondoloni J."/>
            <person name="Loux V."/>
            <person name="Afzal M.I."/>
            <person name="Rahman A."/>
            <person name="Kergourlay G."/>
            <person name="Champomier-Verges M.C."/>
            <person name="Zagorec M."/>
            <person name="Dalgaard P."/>
            <person name="Leisner J.J."/>
            <person name="Prevost H."/>
            <person name="Revol-Junelles A.M."/>
            <person name="Borges F."/>
        </authorList>
    </citation>
    <scope>NUCLEOTIDE SEQUENCE</scope>
    <source>
        <strain evidence="6">LMA28</strain>
    </source>
</reference>
<dbReference type="PANTHER" id="PTHR44688">
    <property type="entry name" value="DNA-BINDING TRANSCRIPTIONAL ACTIVATOR DEVR_DOSR"/>
    <property type="match status" value="1"/>
</dbReference>
<dbReference type="Pfam" id="PF00196">
    <property type="entry name" value="GerE"/>
    <property type="match status" value="1"/>
</dbReference>
<dbReference type="GO" id="GO:0006355">
    <property type="term" value="P:regulation of DNA-templated transcription"/>
    <property type="evidence" value="ECO:0007669"/>
    <property type="project" value="InterPro"/>
</dbReference>
<dbReference type="HOGENOM" id="CLU_061962_0_0_9"/>
<organism evidence="5 6">
    <name type="scientific">Carnobacterium maltaromaticum LMA28</name>
    <dbReference type="NCBI Taxonomy" id="1234679"/>
    <lineage>
        <taxon>Bacteria</taxon>
        <taxon>Bacillati</taxon>
        <taxon>Bacillota</taxon>
        <taxon>Bacilli</taxon>
        <taxon>Lactobacillales</taxon>
        <taxon>Carnobacteriaceae</taxon>
        <taxon>Carnobacterium</taxon>
    </lineage>
</organism>